<evidence type="ECO:0000313" key="2">
    <source>
        <dbReference type="EMBL" id="CQH64774.1"/>
    </source>
</evidence>
<dbReference type="AlphaFoldDB" id="A0A0U5AKL4"/>
<dbReference type="Proteomes" id="UP000066737">
    <property type="component" value="Plasmid pSTJ002"/>
</dbReference>
<organism evidence="2 3">
    <name type="scientific">Halobacterium hubeiense</name>
    <dbReference type="NCBI Taxonomy" id="1407499"/>
    <lineage>
        <taxon>Archaea</taxon>
        <taxon>Methanobacteriati</taxon>
        <taxon>Methanobacteriota</taxon>
        <taxon>Stenosarchaea group</taxon>
        <taxon>Halobacteria</taxon>
        <taxon>Halobacteriales</taxon>
        <taxon>Halobacteriaceae</taxon>
        <taxon>Halobacterium</taxon>
    </lineage>
</organism>
<evidence type="ECO:0000313" key="3">
    <source>
        <dbReference type="Proteomes" id="UP000066737"/>
    </source>
</evidence>
<evidence type="ECO:0000256" key="1">
    <source>
        <dbReference type="SAM" id="MobiDB-lite"/>
    </source>
</evidence>
<dbReference type="RefSeq" id="WP_157534033.1">
    <property type="nucleotide sequence ID" value="NZ_LN831304.1"/>
</dbReference>
<proteinExistence type="predicted"/>
<geneLocation type="plasmid" evidence="3">
    <name>pSTJ002</name>
</geneLocation>
<protein>
    <submittedName>
        <fullName evidence="2">Uncharacterized protein</fullName>
    </submittedName>
</protein>
<feature type="compositionally biased region" description="Low complexity" evidence="1">
    <location>
        <begin position="30"/>
        <end position="40"/>
    </location>
</feature>
<accession>A0A0U5AKL4</accession>
<dbReference type="PROSITE" id="PS51318">
    <property type="entry name" value="TAT"/>
    <property type="match status" value="1"/>
</dbReference>
<dbReference type="KEGG" id="hhb:Hhub_5180"/>
<reference evidence="3" key="1">
    <citation type="journal article" date="2016" name="Environ. Microbiol.">
        <title>The complete genome of a viable archaeum isolated from 123-million-year-old rock salt.</title>
        <authorList>
            <person name="Jaakkola S.T."/>
            <person name="Pfeiffer F."/>
            <person name="Ravantti J.J."/>
            <person name="Guo Q."/>
            <person name="Liu Y."/>
            <person name="Chen X."/>
            <person name="Ma H."/>
            <person name="Yang C."/>
            <person name="Oksanen H.M."/>
            <person name="Bamford D.H."/>
        </authorList>
    </citation>
    <scope>NUCLEOTIDE SEQUENCE</scope>
    <source>
        <strain evidence="3">JI20-1</strain>
        <plasmid evidence="3">Plasmid pSTJ002</plasmid>
    </source>
</reference>
<dbReference type="EMBL" id="LN831304">
    <property type="protein sequence ID" value="CQH64774.1"/>
    <property type="molecule type" value="Genomic_DNA"/>
</dbReference>
<dbReference type="InterPro" id="IPR006311">
    <property type="entry name" value="TAT_signal"/>
</dbReference>
<sequence length="331" mass="36927">MPEDNQQDNGRNRRTFLKHTASALTALGLATQTTTASAGGEPPAPGTATVDNEQNQPINAEGVLTAVWERIDDETFEVQTRFKSTDLEERYGIPVLVYEPDQYYARTLPEEIRDGEQRRFQKRTTQVIGTTAEHAAAERKILRKADPASQISVASAEQPDWENDVPLYHYKTAEKAENMQSRKAPINVVFDWCSSEVVANDMKNGVHGGKWIQQLPLPKTNRYINDSGNVKSQNAHVMNSVGACPSTQFHMRLYDIGLQNAHAVGQAHKDPCNHNQGITIDEWKFALSRGNVVDWWSGYSTPVSTEVVDVGNNDPNWDTHDGKIGYIYADS</sequence>
<dbReference type="GeneID" id="43331120"/>
<feature type="region of interest" description="Disordered" evidence="1">
    <location>
        <begin position="30"/>
        <end position="54"/>
    </location>
</feature>
<keyword evidence="3" id="KW-1185">Reference proteome</keyword>
<name>A0A0U5AKL4_9EURY</name>
<dbReference type="OrthoDB" id="275677at2157"/>
<gene>
    <name evidence="2" type="ORF">HHUB_5180</name>
</gene>